<dbReference type="EMBL" id="CM039178">
    <property type="protein sequence ID" value="KAH9679108.1"/>
    <property type="molecule type" value="Genomic_DNA"/>
</dbReference>
<accession>A0ACB8HWZ6</accession>
<evidence type="ECO:0000313" key="1">
    <source>
        <dbReference type="EMBL" id="KAH9679108.1"/>
    </source>
</evidence>
<evidence type="ECO:0000313" key="2">
    <source>
        <dbReference type="Proteomes" id="UP000829398"/>
    </source>
</evidence>
<comment type="caution">
    <text evidence="1">The sequence shown here is derived from an EMBL/GenBank/DDBJ whole genome shotgun (WGS) entry which is preliminary data.</text>
</comment>
<reference evidence="2" key="1">
    <citation type="journal article" date="2023" name="Hortic. Res.">
        <title>A chromosome-level phased genome enabling allele-level studies in sweet orange: a case study on citrus Huanglongbing tolerance.</title>
        <authorList>
            <person name="Wu B."/>
            <person name="Yu Q."/>
            <person name="Deng Z."/>
            <person name="Duan Y."/>
            <person name="Luo F."/>
            <person name="Gmitter F. Jr."/>
        </authorList>
    </citation>
    <scope>NUCLEOTIDE SEQUENCE [LARGE SCALE GENOMIC DNA]</scope>
    <source>
        <strain evidence="2">cv. Valencia</strain>
    </source>
</reference>
<sequence>MGTKIDREKFTGQNDFNMWKIKMEALLITQGLGNAIEPDFKKEGLGGSSSTTSEQAAEIDKKARSTIILSLGDSVIREVAKERTVAGLWTKLKNLYMTKSLSNRLYIKRKMFSLRMMEGSSLDEHIDEFNKVCDALETIDEGLNDESKALVLISSLPKSYEHFVDALLYGRQTLSLEEVKSALGTKKLKDKQEKADSEAGHFKRDCPERKSKIKDSKDKVGNAAIATDESSYETAEVLIASKEKIQVGIGTVSLKMFDGVVREITQVRHVPDLKRNLIYVGMLDQMGCIVKAEKCVLRVIKGSMVIMKGNKNNDLYILNGQIVIGEASVTESGKASRIKFESAVHTTKEKLGYIHSDLWGPAQVKVLRTDNGLEYCNKLFEDYCEKNGSESTESGSNTYQLARDRKMRTIRPPKRYAVVDLITYTLSAAHEINDNEPKTYQEAITSKNSLEWKRAMDEEVESLMKNETWKLIKKPEKKKAISCKWIYKIKEGIPGAEPRRFKARLVARGFTQREGVDFTEVFSPVVRHASIRVILALMAVQDMHLEQMDVKTAFLHGELQEEIIMDQPEGYEVPSKRDFVCLLKKSLYGLKQSPRQWYLRFDSFMLKHSYNRCNYDCCVYYKEISERRKIYLLLYVDDMLIACHDMAEIDQLKRLLSSEFEIKDIGPAKKILGVEIIRNRKAGTMFLTQKDYIEKMLVRFATEALKEAIWLKGMVTELGAEQDSVEVYCDSQSAIHLSKNQTHHEKTKHIDVKLHFVRLEVSRGAVKLLKINTEENPADMLTKAVHSAKFNICMNLAGICRN</sequence>
<protein>
    <submittedName>
        <fullName evidence="1">Reverse transcriptase Ty1/copia-type domain-containing protein</fullName>
    </submittedName>
</protein>
<keyword evidence="1" id="KW-0695">RNA-directed DNA polymerase</keyword>
<name>A0ACB8HWZ6_CITSI</name>
<organism evidence="1 2">
    <name type="scientific">Citrus sinensis</name>
    <name type="common">Sweet orange</name>
    <name type="synonym">Citrus aurantium var. sinensis</name>
    <dbReference type="NCBI Taxonomy" id="2711"/>
    <lineage>
        <taxon>Eukaryota</taxon>
        <taxon>Viridiplantae</taxon>
        <taxon>Streptophyta</taxon>
        <taxon>Embryophyta</taxon>
        <taxon>Tracheophyta</taxon>
        <taxon>Spermatophyta</taxon>
        <taxon>Magnoliopsida</taxon>
        <taxon>eudicotyledons</taxon>
        <taxon>Gunneridae</taxon>
        <taxon>Pentapetalae</taxon>
        <taxon>rosids</taxon>
        <taxon>malvids</taxon>
        <taxon>Sapindales</taxon>
        <taxon>Rutaceae</taxon>
        <taxon>Aurantioideae</taxon>
        <taxon>Citrus</taxon>
    </lineage>
</organism>
<keyword evidence="1" id="KW-0808">Transferase</keyword>
<keyword evidence="2" id="KW-1185">Reference proteome</keyword>
<proteinExistence type="predicted"/>
<dbReference type="Proteomes" id="UP000829398">
    <property type="component" value="Chromosome 9"/>
</dbReference>
<gene>
    <name evidence="1" type="ORF">KPL71_025982</name>
</gene>
<keyword evidence="1" id="KW-0548">Nucleotidyltransferase</keyword>